<sequence length="69" mass="7886">MSLFNIETDFHNSFGNNFHYGLQDLQPQNPFNNQDNEESVVSEIINGANDKNSHEISHGKDNESEHARI</sequence>
<comment type="caution">
    <text evidence="2">The sequence shown here is derived from an EMBL/GenBank/DDBJ whole genome shotgun (WGS) entry which is preliminary data.</text>
</comment>
<feature type="region of interest" description="Disordered" evidence="1">
    <location>
        <begin position="46"/>
        <end position="69"/>
    </location>
</feature>
<gene>
    <name evidence="2" type="ORF">GMARGA_LOCUS13993</name>
</gene>
<feature type="compositionally biased region" description="Basic and acidic residues" evidence="1">
    <location>
        <begin position="51"/>
        <end position="69"/>
    </location>
</feature>
<reference evidence="2 3" key="1">
    <citation type="submission" date="2021-06" db="EMBL/GenBank/DDBJ databases">
        <authorList>
            <person name="Kallberg Y."/>
            <person name="Tangrot J."/>
            <person name="Rosling A."/>
        </authorList>
    </citation>
    <scope>NUCLEOTIDE SEQUENCE [LARGE SCALE GENOMIC DNA]</scope>
    <source>
        <strain evidence="2 3">120-4 pot B 10/14</strain>
    </source>
</reference>
<dbReference type="EMBL" id="CAJVQB010009101">
    <property type="protein sequence ID" value="CAG8726690.1"/>
    <property type="molecule type" value="Genomic_DNA"/>
</dbReference>
<evidence type="ECO:0000313" key="2">
    <source>
        <dbReference type="EMBL" id="CAG8726690.1"/>
    </source>
</evidence>
<evidence type="ECO:0000313" key="3">
    <source>
        <dbReference type="Proteomes" id="UP000789901"/>
    </source>
</evidence>
<evidence type="ECO:0000256" key="1">
    <source>
        <dbReference type="SAM" id="MobiDB-lite"/>
    </source>
</evidence>
<dbReference type="Proteomes" id="UP000789901">
    <property type="component" value="Unassembled WGS sequence"/>
</dbReference>
<accession>A0ABN7V4S9</accession>
<protein>
    <submittedName>
        <fullName evidence="2">11588_t:CDS:1</fullName>
    </submittedName>
</protein>
<proteinExistence type="predicted"/>
<name>A0ABN7V4S9_GIGMA</name>
<keyword evidence="3" id="KW-1185">Reference proteome</keyword>
<organism evidence="2 3">
    <name type="scientific">Gigaspora margarita</name>
    <dbReference type="NCBI Taxonomy" id="4874"/>
    <lineage>
        <taxon>Eukaryota</taxon>
        <taxon>Fungi</taxon>
        <taxon>Fungi incertae sedis</taxon>
        <taxon>Mucoromycota</taxon>
        <taxon>Glomeromycotina</taxon>
        <taxon>Glomeromycetes</taxon>
        <taxon>Diversisporales</taxon>
        <taxon>Gigasporaceae</taxon>
        <taxon>Gigaspora</taxon>
    </lineage>
</organism>